<dbReference type="Pfam" id="PF00027">
    <property type="entry name" value="cNMP_binding"/>
    <property type="match status" value="1"/>
</dbReference>
<name>A0A078AA35_STYLE</name>
<feature type="domain" description="Cyclic nucleotide-binding" evidence="1">
    <location>
        <begin position="46"/>
        <end position="94"/>
    </location>
</feature>
<gene>
    <name evidence="2" type="primary">Contig16806.g17899</name>
    <name evidence="2" type="ORF">STYLEM_7394</name>
</gene>
<dbReference type="PANTHER" id="PTHR23011:SF28">
    <property type="entry name" value="CYCLIC NUCLEOTIDE-BINDING DOMAIN CONTAINING PROTEIN"/>
    <property type="match status" value="1"/>
</dbReference>
<protein>
    <submittedName>
        <fullName evidence="2">Cyclic nucleotide-binding domain containing protein</fullName>
    </submittedName>
</protein>
<dbReference type="PROSITE" id="PS50042">
    <property type="entry name" value="CNMP_BINDING_3"/>
    <property type="match status" value="2"/>
</dbReference>
<evidence type="ECO:0000313" key="3">
    <source>
        <dbReference type="Proteomes" id="UP000039865"/>
    </source>
</evidence>
<dbReference type="PRINTS" id="PR00103">
    <property type="entry name" value="CAMPKINASE"/>
</dbReference>
<evidence type="ECO:0000313" key="2">
    <source>
        <dbReference type="EMBL" id="CDW78417.1"/>
    </source>
</evidence>
<reference evidence="2 3" key="1">
    <citation type="submission" date="2014-06" db="EMBL/GenBank/DDBJ databases">
        <authorList>
            <person name="Swart Estienne"/>
        </authorList>
    </citation>
    <scope>NUCLEOTIDE SEQUENCE [LARGE SCALE GENOMIC DNA]</scope>
    <source>
        <strain evidence="2 3">130c</strain>
    </source>
</reference>
<dbReference type="Proteomes" id="UP000039865">
    <property type="component" value="Unassembled WGS sequence"/>
</dbReference>
<dbReference type="OrthoDB" id="166212at2759"/>
<dbReference type="SUPFAM" id="SSF51206">
    <property type="entry name" value="cAMP-binding domain-like"/>
    <property type="match status" value="2"/>
</dbReference>
<dbReference type="Gene3D" id="2.60.120.10">
    <property type="entry name" value="Jelly Rolls"/>
    <property type="match status" value="3"/>
</dbReference>
<dbReference type="InterPro" id="IPR018490">
    <property type="entry name" value="cNMP-bd_dom_sf"/>
</dbReference>
<organism evidence="2 3">
    <name type="scientific">Stylonychia lemnae</name>
    <name type="common">Ciliate</name>
    <dbReference type="NCBI Taxonomy" id="5949"/>
    <lineage>
        <taxon>Eukaryota</taxon>
        <taxon>Sar</taxon>
        <taxon>Alveolata</taxon>
        <taxon>Ciliophora</taxon>
        <taxon>Intramacronucleata</taxon>
        <taxon>Spirotrichea</taxon>
        <taxon>Stichotrichia</taxon>
        <taxon>Sporadotrichida</taxon>
        <taxon>Oxytrichidae</taxon>
        <taxon>Stylonychinae</taxon>
        <taxon>Stylonychia</taxon>
    </lineage>
</organism>
<dbReference type="InterPro" id="IPR000595">
    <property type="entry name" value="cNMP-bd_dom"/>
</dbReference>
<dbReference type="PROSITE" id="PS00889">
    <property type="entry name" value="CNMP_BINDING_2"/>
    <property type="match status" value="1"/>
</dbReference>
<dbReference type="EMBL" id="CCKQ01007078">
    <property type="protein sequence ID" value="CDW78417.1"/>
    <property type="molecule type" value="Genomic_DNA"/>
</dbReference>
<accession>A0A078AA35</accession>
<dbReference type="PANTHER" id="PTHR23011">
    <property type="entry name" value="CYCLIC NUCLEOTIDE-BINDING DOMAIN CONTAINING PROTEIN"/>
    <property type="match status" value="1"/>
</dbReference>
<proteinExistence type="predicted"/>
<feature type="domain" description="Cyclic nucleotide-binding" evidence="1">
    <location>
        <begin position="216"/>
        <end position="295"/>
    </location>
</feature>
<dbReference type="InParanoid" id="A0A078AA35"/>
<dbReference type="InterPro" id="IPR014710">
    <property type="entry name" value="RmlC-like_jellyroll"/>
</dbReference>
<dbReference type="InterPro" id="IPR018488">
    <property type="entry name" value="cNMP-bd_CS"/>
</dbReference>
<keyword evidence="3" id="KW-1185">Reference proteome</keyword>
<dbReference type="CDD" id="cd00038">
    <property type="entry name" value="CAP_ED"/>
    <property type="match status" value="2"/>
</dbReference>
<evidence type="ECO:0000259" key="1">
    <source>
        <dbReference type="PROSITE" id="PS50042"/>
    </source>
</evidence>
<dbReference type="AlphaFoldDB" id="A0A078AA35"/>
<sequence>MASQILLQNLLGNEYNFQEIIKALKKNETDRSDEDIKLLSQITQVFFKDKGETEIMEITKQLHFEHFLKDDVVFEFGSQGDKYYLLIRGEVGVMVPCAINRNKSIASASGEFNKLFNTELCQFKELDVIQESEDVVSPPQGNMADINEQRALLNSQRSNKKSQLNLNINVNQVQAEQVQVLLERKKSIVPIPRGSTLRPANVRLNQNAQGIFKHHGKLHLISKTNPFKTAFEETFVFRSGQSFGELALMQNKPRSATILCLTDCYLASLNKVSFQNAIQKGMQRALNDNIEFLKTIPFFQGWTKNSLTKFLLHSVEIQKTVRNQVICREGENLNYVYFVKSGEFKAIQKGEIVEEKDDFIRMRVSHKNQPKSESSSSTRIVDPYKMNQISNARQLQNQVKLNVNNDICRYGVGQIFGEMEFLNKDKSILTVQCDTQQGELICVKLSEFQKKVKPNDSGFKMEQNKNILVNRGEQDYRETLTEIVKRYPFIERQKIKIFEIEKQQQEYFVEQKKAQLNQSVNTAPTNKHKKLRKDMNKTHLSNQITQDLIDYDKIAEANQCKFDDNPTHKSQIQVPKAPRATTMARHMQEVQNSPDQLKSSTNLLAKPIWITRKTLKACFSDRRAPTLESIVYDQLKKEKKCYMSSKLDTAVLDQFTSRNQQDENLRTDKQEFYLNHSLVTVKVRLKCLYPWNNKQVCLNFIYRNKFLILLRTFQSAICQDTDLRTVLQKIAR</sequence>